<organism evidence="3 4">
    <name type="scientific">Algoriphagus confluentis</name>
    <dbReference type="NCBI Taxonomy" id="1697556"/>
    <lineage>
        <taxon>Bacteria</taxon>
        <taxon>Pseudomonadati</taxon>
        <taxon>Bacteroidota</taxon>
        <taxon>Cytophagia</taxon>
        <taxon>Cytophagales</taxon>
        <taxon>Cyclobacteriaceae</taxon>
        <taxon>Algoriphagus</taxon>
    </lineage>
</organism>
<keyword evidence="4" id="KW-1185">Reference proteome</keyword>
<protein>
    <submittedName>
        <fullName evidence="3">Uncharacterized protein</fullName>
    </submittedName>
</protein>
<keyword evidence="2" id="KW-1133">Transmembrane helix</keyword>
<proteinExistence type="predicted"/>
<accession>A0ABQ6PQ12</accession>
<comment type="caution">
    <text evidence="3">The sequence shown here is derived from an EMBL/GenBank/DDBJ whole genome shotgun (WGS) entry which is preliminary data.</text>
</comment>
<evidence type="ECO:0000313" key="3">
    <source>
        <dbReference type="EMBL" id="GMQ30026.1"/>
    </source>
</evidence>
<evidence type="ECO:0000256" key="2">
    <source>
        <dbReference type="SAM" id="Phobius"/>
    </source>
</evidence>
<evidence type="ECO:0000256" key="1">
    <source>
        <dbReference type="SAM" id="MobiDB-lite"/>
    </source>
</evidence>
<keyword evidence="2" id="KW-0472">Membrane</keyword>
<name>A0ABQ6PQ12_9BACT</name>
<gene>
    <name evidence="3" type="ORF">Aconfl_26690</name>
</gene>
<dbReference type="RefSeq" id="WP_338224735.1">
    <property type="nucleotide sequence ID" value="NZ_BTPD01000008.1"/>
</dbReference>
<sequence length="69" mass="7655">MKLGDVLILSLALALIIIGIHQALTVGITGSYAIFMMAVGLLFWFQLRKNSNPVDSKPDSRPETKKKKR</sequence>
<feature type="transmembrane region" description="Helical" evidence="2">
    <location>
        <begin position="7"/>
        <end position="24"/>
    </location>
</feature>
<feature type="transmembrane region" description="Helical" evidence="2">
    <location>
        <begin position="30"/>
        <end position="47"/>
    </location>
</feature>
<feature type="region of interest" description="Disordered" evidence="1">
    <location>
        <begin position="50"/>
        <end position="69"/>
    </location>
</feature>
<dbReference type="Proteomes" id="UP001338309">
    <property type="component" value="Unassembled WGS sequence"/>
</dbReference>
<reference evidence="3 4" key="1">
    <citation type="submission" date="2023-08" db="EMBL/GenBank/DDBJ databases">
        <title>Draft genome sequence of Algoriphagus confluentis.</title>
        <authorList>
            <person name="Takatani N."/>
            <person name="Hosokawa M."/>
            <person name="Sawabe T."/>
        </authorList>
    </citation>
    <scope>NUCLEOTIDE SEQUENCE [LARGE SCALE GENOMIC DNA]</scope>
    <source>
        <strain evidence="3 4">NBRC 111222</strain>
    </source>
</reference>
<keyword evidence="2" id="KW-0812">Transmembrane</keyword>
<dbReference type="EMBL" id="BTPD01000008">
    <property type="protein sequence ID" value="GMQ30026.1"/>
    <property type="molecule type" value="Genomic_DNA"/>
</dbReference>
<evidence type="ECO:0000313" key="4">
    <source>
        <dbReference type="Proteomes" id="UP001338309"/>
    </source>
</evidence>